<feature type="domain" description="Calcineurin-like phosphoesterase" evidence="5">
    <location>
        <begin position="4"/>
        <end position="190"/>
    </location>
</feature>
<evidence type="ECO:0000259" key="5">
    <source>
        <dbReference type="Pfam" id="PF00149"/>
    </source>
</evidence>
<dbReference type="InterPro" id="IPR026575">
    <property type="entry name" value="GpdQ/CpdA-like"/>
</dbReference>
<keyword evidence="3" id="KW-0408">Iron</keyword>
<evidence type="ECO:0000256" key="3">
    <source>
        <dbReference type="ARBA" id="ARBA00023004"/>
    </source>
</evidence>
<dbReference type="SUPFAM" id="SSF56300">
    <property type="entry name" value="Metallo-dependent phosphatases"/>
    <property type="match status" value="1"/>
</dbReference>
<dbReference type="EMBL" id="CP048029">
    <property type="protein sequence ID" value="QIK39113.1"/>
    <property type="molecule type" value="Genomic_DNA"/>
</dbReference>
<name>A0A6G7VGB0_9GAMM</name>
<dbReference type="KEGG" id="cjap:GWK36_04715"/>
<keyword evidence="7" id="KW-1185">Reference proteome</keyword>
<dbReference type="CDD" id="cd07402">
    <property type="entry name" value="MPP_GpdQ"/>
    <property type="match status" value="1"/>
</dbReference>
<reference evidence="7" key="1">
    <citation type="submission" date="2020-01" db="EMBL/GenBank/DDBJ databases">
        <title>Caldichromatium gen. nov., sp. nov., a thermophilic purple sulfur bacterium member of the family Chromatiaceae isolated from Nakabusa hot spring, Japan.</title>
        <authorList>
            <person name="Saini M.K."/>
            <person name="Hanada S."/>
            <person name="Tank M."/>
        </authorList>
    </citation>
    <scope>NUCLEOTIDE SEQUENCE [LARGE SCALE GENOMIC DNA]</scope>
    <source>
        <strain evidence="7">No.7</strain>
    </source>
</reference>
<dbReference type="Gene3D" id="3.60.21.10">
    <property type="match status" value="1"/>
</dbReference>
<dbReference type="Pfam" id="PF00149">
    <property type="entry name" value="Metallophos"/>
    <property type="match status" value="1"/>
</dbReference>
<dbReference type="PANTHER" id="PTHR42988">
    <property type="entry name" value="PHOSPHOHYDROLASE"/>
    <property type="match status" value="1"/>
</dbReference>
<organism evidence="6 7">
    <name type="scientific">Caldichromatium japonicum</name>
    <dbReference type="NCBI Taxonomy" id="2699430"/>
    <lineage>
        <taxon>Bacteria</taxon>
        <taxon>Pseudomonadati</taxon>
        <taxon>Pseudomonadota</taxon>
        <taxon>Gammaproteobacteria</taxon>
        <taxon>Chromatiales</taxon>
        <taxon>Chromatiaceae</taxon>
        <taxon>Caldichromatium</taxon>
    </lineage>
</organism>
<dbReference type="InterPro" id="IPR050884">
    <property type="entry name" value="CNP_phosphodiesterase-III"/>
</dbReference>
<accession>A0A6G7VGB0</accession>
<dbReference type="NCBIfam" id="NF008359">
    <property type="entry name" value="PRK11148.1"/>
    <property type="match status" value="1"/>
</dbReference>
<dbReference type="GO" id="GO:0004115">
    <property type="term" value="F:3',5'-cyclic-AMP phosphodiesterase activity"/>
    <property type="evidence" value="ECO:0007669"/>
    <property type="project" value="UniProtKB-EC"/>
</dbReference>
<dbReference type="InterPro" id="IPR004843">
    <property type="entry name" value="Calcineurin-like_PHP"/>
</dbReference>
<dbReference type="InterPro" id="IPR029052">
    <property type="entry name" value="Metallo-depent_PP-like"/>
</dbReference>
<comment type="similarity">
    <text evidence="4">Belongs to the cyclic nucleotide phosphodiesterase class-III family.</text>
</comment>
<dbReference type="EC" id="3.1.4.53" evidence="6"/>
<gene>
    <name evidence="6" type="primary">cpdA</name>
    <name evidence="6" type="ORF">GWK36_04715</name>
</gene>
<dbReference type="GO" id="GO:0046872">
    <property type="term" value="F:metal ion binding"/>
    <property type="evidence" value="ECO:0007669"/>
    <property type="project" value="UniProtKB-KW"/>
</dbReference>
<keyword evidence="2 6" id="KW-0378">Hydrolase</keyword>
<dbReference type="PANTHER" id="PTHR42988:SF2">
    <property type="entry name" value="CYCLIC NUCLEOTIDE PHOSPHODIESTERASE CBUA0032-RELATED"/>
    <property type="match status" value="1"/>
</dbReference>
<evidence type="ECO:0000256" key="1">
    <source>
        <dbReference type="ARBA" id="ARBA00022723"/>
    </source>
</evidence>
<dbReference type="AlphaFoldDB" id="A0A6G7VGB0"/>
<evidence type="ECO:0000256" key="2">
    <source>
        <dbReference type="ARBA" id="ARBA00022801"/>
    </source>
</evidence>
<keyword evidence="1" id="KW-0479">Metal-binding</keyword>
<proteinExistence type="inferred from homology"/>
<evidence type="ECO:0000313" key="6">
    <source>
        <dbReference type="EMBL" id="QIK39113.1"/>
    </source>
</evidence>
<evidence type="ECO:0000256" key="4">
    <source>
        <dbReference type="ARBA" id="ARBA00025742"/>
    </source>
</evidence>
<evidence type="ECO:0000313" key="7">
    <source>
        <dbReference type="Proteomes" id="UP000502699"/>
    </source>
</evidence>
<sequence length="259" mass="27993">MPIRLIQLSDTHLFADPGGQLLGITTRRSFEAVLDQVMALAPDALILTGDLVHDESAVAYRYLNEALAKIGLPCACIPGNHDLPELMMAHLAYAPSGPVALRRLGGWNLILLDSRIQGEDGGHLHAEQFAQLDALLSAEDAPALIALHHHPVAVGSPWLDGIGVADGATLLALCERRPQIKAILFGHIHQAFAAQHGDCLLLGTPSTCLQFKPASAEFALDAARPGWRELSLYPDGHLETRVMFLDDYAEQPLRKAEGY</sequence>
<dbReference type="Proteomes" id="UP000502699">
    <property type="component" value="Chromosome"/>
</dbReference>
<protein>
    <submittedName>
        <fullName evidence="6">3',5'-cyclic-AMP phosphodiesterase</fullName>
        <ecNumber evidence="6">3.1.4.53</ecNumber>
    </submittedName>
</protein>